<dbReference type="PANTHER" id="PTHR43156">
    <property type="entry name" value="STAGE II SPORULATION PROTEIN E-RELATED"/>
    <property type="match status" value="1"/>
</dbReference>
<keyword evidence="2" id="KW-1133">Transmembrane helix</keyword>
<name>M6RLD0_LEPIR</name>
<dbReference type="InterPro" id="IPR001932">
    <property type="entry name" value="PPM-type_phosphatase-like_dom"/>
</dbReference>
<organism evidence="4 5">
    <name type="scientific">Leptospira interrogans serovar Icterohaemorrhagiae str. Verdun HP</name>
    <dbReference type="NCBI Taxonomy" id="1049910"/>
    <lineage>
        <taxon>Bacteria</taxon>
        <taxon>Pseudomonadati</taxon>
        <taxon>Spirochaetota</taxon>
        <taxon>Spirochaetia</taxon>
        <taxon>Leptospirales</taxon>
        <taxon>Leptospiraceae</taxon>
        <taxon>Leptospira</taxon>
    </lineage>
</organism>
<gene>
    <name evidence="4" type="ORF">LEP1GSC116_1093</name>
</gene>
<feature type="transmembrane region" description="Helical" evidence="2">
    <location>
        <begin position="360"/>
        <end position="379"/>
    </location>
</feature>
<evidence type="ECO:0000313" key="5">
    <source>
        <dbReference type="Proteomes" id="UP000012092"/>
    </source>
</evidence>
<dbReference type="SMART" id="SM00331">
    <property type="entry name" value="PP2C_SIG"/>
    <property type="match status" value="1"/>
</dbReference>
<evidence type="ECO:0000313" key="4">
    <source>
        <dbReference type="EMBL" id="EMO06551.1"/>
    </source>
</evidence>
<dbReference type="InterPro" id="IPR052016">
    <property type="entry name" value="Bact_Sigma-Reg"/>
</dbReference>
<dbReference type="FunFam" id="3.60.40.10:FF:000045">
    <property type="entry name" value="Stage II sporulation protein E"/>
    <property type="match status" value="1"/>
</dbReference>
<feature type="domain" description="PPM-type phosphatase" evidence="3">
    <location>
        <begin position="477"/>
        <end position="696"/>
    </location>
</feature>
<sequence length="702" mass="80228">MISRCNFQKYFFLIGPFALIILVMISSPWQAGDGLRAYQGKIDLRGIQDPDFGMTKLNGEWEFSWLQGPEKGIENHSVEFIGVPGSWTNESKSNQTYPKFGYGIYRLKVFLPEIWKKKILSVSLGAIASAYRIKINEQIIGECGTPGIDPDSIVSRIEPRDFLFFADEDEVQIEIFVSNYTSTMPGILLPISIGPSDSAGVSKAIPLFFDIFSFSSLLIMGIYHIFQYLYLRSSVSPLYFGMYSLVICLRTSLINSKILMLFFPQIPWSWVHKINHLTLSVGVPFFLLFFSSIFAPYVSRKFINVGVVFSILFSIVTLFGDMTFNNQSISIYHYFIIIIICYLFYTILKIDFDKERNYTYILYGSGILFIAVLVDLFYARVLKTGSIQTSHYALVFFVFLQSLLLASERSRKFAETRELALNLRTSNLELFEMKEQLVQKIEDRTRVLNDNIIQINRELEIAQNVQRKILTPLDRNIPGIRFYYEYKPLEKVGGDFLDISEISSGKTRVLIADAVGHGVQASLMTMALKTEYGGLKNLENPAQVLKELNFRFLKKFDSLESIFPCMIGDIDTEKEEFTYASAGHPDQILQLPGEFPSLLQKTGPILGLFESLEIVSKTIIFPTGSRLLLFSDGLIENRMKDSLNTKQHNMELITKTLHEGRESELKNLIQEIIKIEELTRGENPRYDDITVIAVEFYSVKRS</sequence>
<reference evidence="4 5" key="1">
    <citation type="submission" date="2013-01" db="EMBL/GenBank/DDBJ databases">
        <authorList>
            <person name="Harkins D.M."/>
            <person name="Durkin A.S."/>
            <person name="Brinkac L.M."/>
            <person name="Haft D.H."/>
            <person name="Selengut J.D."/>
            <person name="Sanka R."/>
            <person name="DePew J."/>
            <person name="Purushe J."/>
            <person name="Picardeau M."/>
            <person name="Werts C."/>
            <person name="Goarant C."/>
            <person name="Vinetz J.M."/>
            <person name="Sutton G.G."/>
            <person name="Nierman W.C."/>
            <person name="Fouts D.E."/>
        </authorList>
    </citation>
    <scope>NUCLEOTIDE SEQUENCE [LARGE SCALE GENOMIC DNA]</scope>
    <source>
        <strain evidence="4 5">Verdun HP</strain>
    </source>
</reference>
<keyword evidence="1" id="KW-0378">Hydrolase</keyword>
<feature type="transmembrane region" description="Helical" evidence="2">
    <location>
        <begin position="391"/>
        <end position="407"/>
    </location>
</feature>
<evidence type="ECO:0000256" key="1">
    <source>
        <dbReference type="ARBA" id="ARBA00022801"/>
    </source>
</evidence>
<evidence type="ECO:0000259" key="3">
    <source>
        <dbReference type="SMART" id="SM00331"/>
    </source>
</evidence>
<feature type="transmembrane region" description="Helical" evidence="2">
    <location>
        <begin position="205"/>
        <end position="226"/>
    </location>
</feature>
<dbReference type="Gene3D" id="3.60.40.10">
    <property type="entry name" value="PPM-type phosphatase domain"/>
    <property type="match status" value="1"/>
</dbReference>
<dbReference type="Proteomes" id="UP000012092">
    <property type="component" value="Unassembled WGS sequence"/>
</dbReference>
<dbReference type="Pfam" id="PF07228">
    <property type="entry name" value="SpoIIE"/>
    <property type="match status" value="1"/>
</dbReference>
<protein>
    <submittedName>
        <fullName evidence="4">Stage II sporulation protein E</fullName>
    </submittedName>
</protein>
<dbReference type="InterPro" id="IPR008979">
    <property type="entry name" value="Galactose-bd-like_sf"/>
</dbReference>
<keyword evidence="2" id="KW-0472">Membrane</keyword>
<feature type="transmembrane region" description="Helical" evidence="2">
    <location>
        <begin position="274"/>
        <end position="295"/>
    </location>
</feature>
<feature type="transmembrane region" description="Helical" evidence="2">
    <location>
        <begin position="302"/>
        <end position="319"/>
    </location>
</feature>
<feature type="transmembrane region" description="Helical" evidence="2">
    <location>
        <begin position="12"/>
        <end position="29"/>
    </location>
</feature>
<feature type="transmembrane region" description="Helical" evidence="2">
    <location>
        <begin position="331"/>
        <end position="348"/>
    </location>
</feature>
<dbReference type="EMBL" id="AHNZ02000225">
    <property type="protein sequence ID" value="EMO06551.1"/>
    <property type="molecule type" value="Genomic_DNA"/>
</dbReference>
<feature type="transmembrane region" description="Helical" evidence="2">
    <location>
        <begin position="238"/>
        <end position="262"/>
    </location>
</feature>
<dbReference type="GO" id="GO:0016791">
    <property type="term" value="F:phosphatase activity"/>
    <property type="evidence" value="ECO:0007669"/>
    <property type="project" value="TreeGrafter"/>
</dbReference>
<accession>M6RLD0</accession>
<dbReference type="SUPFAM" id="SSF49785">
    <property type="entry name" value="Galactose-binding domain-like"/>
    <property type="match status" value="1"/>
</dbReference>
<dbReference type="InterPro" id="IPR011623">
    <property type="entry name" value="7TMR_DISM_rcpt_extracell_dom1"/>
</dbReference>
<dbReference type="PANTHER" id="PTHR43156:SF2">
    <property type="entry name" value="STAGE II SPORULATION PROTEIN E"/>
    <property type="match status" value="1"/>
</dbReference>
<dbReference type="InterPro" id="IPR036457">
    <property type="entry name" value="PPM-type-like_dom_sf"/>
</dbReference>
<evidence type="ECO:0000256" key="2">
    <source>
        <dbReference type="SAM" id="Phobius"/>
    </source>
</evidence>
<dbReference type="AlphaFoldDB" id="M6RLD0"/>
<proteinExistence type="predicted"/>
<dbReference type="Pfam" id="PF07695">
    <property type="entry name" value="7TMR-DISM_7TM"/>
    <property type="match status" value="1"/>
</dbReference>
<comment type="caution">
    <text evidence="4">The sequence shown here is derived from an EMBL/GenBank/DDBJ whole genome shotgun (WGS) entry which is preliminary data.</text>
</comment>
<keyword evidence="2" id="KW-0812">Transmembrane</keyword>
<dbReference type="Gene3D" id="2.60.120.260">
    <property type="entry name" value="Galactose-binding domain-like"/>
    <property type="match status" value="1"/>
</dbReference>